<dbReference type="NCBIfam" id="NF041307">
    <property type="entry name" value="AvrBs1"/>
    <property type="match status" value="1"/>
</dbReference>
<proteinExistence type="predicted"/>
<comment type="caution">
    <text evidence="2">The sequence shown here is derived from an EMBL/GenBank/DDBJ whole genome shotgun (WGS) entry which is preliminary data.</text>
</comment>
<name>A0A0Q0A1X9_PSEA0</name>
<reference evidence="2 3" key="1">
    <citation type="submission" date="2015-09" db="EMBL/GenBank/DDBJ databases">
        <title>Genome announcement of multiple Pseudomonas syringae strains.</title>
        <authorList>
            <person name="Thakur S."/>
            <person name="Wang P.W."/>
            <person name="Gong Y."/>
            <person name="Weir B.S."/>
            <person name="Guttman D.S."/>
        </authorList>
    </citation>
    <scope>NUCLEOTIDE SEQUENCE [LARGE SCALE GENOMIC DNA]</scope>
    <source>
        <strain evidence="2 3">ICMP4331</strain>
    </source>
</reference>
<feature type="compositionally biased region" description="Polar residues" evidence="1">
    <location>
        <begin position="131"/>
        <end position="143"/>
    </location>
</feature>
<organism evidence="2 3">
    <name type="scientific">Pseudomonas amygdali pv. mori</name>
    <dbReference type="NCBI Taxonomy" id="34065"/>
    <lineage>
        <taxon>Bacteria</taxon>
        <taxon>Pseudomonadati</taxon>
        <taxon>Pseudomonadota</taxon>
        <taxon>Gammaproteobacteria</taxon>
        <taxon>Pseudomonadales</taxon>
        <taxon>Pseudomonadaceae</taxon>
        <taxon>Pseudomonas</taxon>
        <taxon>Pseudomonas amygdali</taxon>
    </lineage>
</organism>
<dbReference type="Proteomes" id="UP000050420">
    <property type="component" value="Unassembled WGS sequence"/>
</dbReference>
<sequence length="913" mass="101463">MNSRIKSMWNVSKSSNNLGAYKLPLEAQTPPEKISPFDAMSAAQPEGKAPHDQLQNDQYPIQQAEDRGRHLVEQAEIQAHVQHCHSKAPEIGDATKTQSVSEKLGTAKNSSCDATQISTGSKNDDFHKNKAGSNGDINKSSDPSALRCSLSHAPRRVPKSKKSYGAATIGGKVYHPHEKTDSTIADFLSRSLSNNAYRSERHLRKRAIAYLNHISAEKEIISNACFAMKDVNSFAHKQSEWLCHLERSLWRDEPALQFHDRQQLGNEVLGLKKPDDQSPYFKPRAWKISDEAASAFAMMLKGESGPFTQDQVKVGFEICQEGELLAGRLNIQPRMAFRLKNRHDANRSGTHSVKSLSGLDLSADVGTDIREFFQVPVMSGTSGTSSDVVIAARYAAMHSGLQWSAPVLTIDQAKHALIDLSMDFFRRNGPAVVMALRMNSLRKNQGLPYKEVDRYEVFTHSYAEIHGAISLTIDGVDPADKVEVKNRLYGYTLDAKATLMKIADRSIEEASGKGGYKIDVTSLQTPQLRRVLEKKKIVQKVAELYSEMGKAGNSATLKEAITKSSVKELLVNDKPVVSRDYALGEPLMVRSLRFSHDHEATSSFGSAGKTPAKREVDTLCDNSTAFDIVMTPFSVINAKAKGDTISEMKVPHRPKWKGLPSVLYKVTASVDLPEYAVARPGFGDVHSFNSNKAFNSEFSSVRNSLSHAEKMGFIENSLKPYIKHDPDRESFDFKHSIDELADAQCMLQSRKPNSTLRHNEYCAKLELWDAKAIEVGMSRPVAVATLIEFNLEMLSAARYIEDEGYDGKLITNFLERQLSWFGQNSALNKEATLKKLWGLPFDERKAVAEKVCEALRQGVSLCVYEKNVEGSRIRELSLLNFNAYDIMRGIELFLSSKLLQPPTGAGPTVKSRL</sequence>
<dbReference type="AlphaFoldDB" id="A0A0Q0A1X9"/>
<feature type="region of interest" description="Disordered" evidence="1">
    <location>
        <begin position="87"/>
        <end position="164"/>
    </location>
</feature>
<evidence type="ECO:0000313" key="3">
    <source>
        <dbReference type="Proteomes" id="UP000050420"/>
    </source>
</evidence>
<dbReference type="EMBL" id="LJQU01000181">
    <property type="protein sequence ID" value="KPX97742.1"/>
    <property type="molecule type" value="Genomic_DNA"/>
</dbReference>
<feature type="compositionally biased region" description="Polar residues" evidence="1">
    <location>
        <begin position="95"/>
        <end position="121"/>
    </location>
</feature>
<protein>
    <submittedName>
        <fullName evidence="2">Type III effector avrA1</fullName>
    </submittedName>
</protein>
<dbReference type="PATRIC" id="fig|34065.5.peg.5169"/>
<evidence type="ECO:0000313" key="2">
    <source>
        <dbReference type="EMBL" id="KPX97742.1"/>
    </source>
</evidence>
<feature type="compositionally biased region" description="Basic residues" evidence="1">
    <location>
        <begin position="153"/>
        <end position="162"/>
    </location>
</feature>
<dbReference type="InterPro" id="IPR053508">
    <property type="entry name" value="Pathogen_avirulence"/>
</dbReference>
<gene>
    <name evidence="2" type="ORF">ALO63_05628</name>
</gene>
<accession>A0A0Q0A1X9</accession>
<evidence type="ECO:0000256" key="1">
    <source>
        <dbReference type="SAM" id="MobiDB-lite"/>
    </source>
</evidence>